<keyword evidence="2" id="KW-1133">Transmembrane helix</keyword>
<reference evidence="5" key="1">
    <citation type="journal article" date="2019" name="Int. J. Syst. Evol. Microbiol.">
        <title>The Global Catalogue of Microorganisms (GCM) 10K type strain sequencing project: providing services to taxonomists for standard genome sequencing and annotation.</title>
        <authorList>
            <consortium name="The Broad Institute Genomics Platform"/>
            <consortium name="The Broad Institute Genome Sequencing Center for Infectious Disease"/>
            <person name="Wu L."/>
            <person name="Ma J."/>
        </authorList>
    </citation>
    <scope>NUCLEOTIDE SEQUENCE [LARGE SCALE GENOMIC DNA]</scope>
    <source>
        <strain evidence="5">JCM 16578</strain>
    </source>
</reference>
<dbReference type="PANTHER" id="PTHR43156:SF2">
    <property type="entry name" value="STAGE II SPORULATION PROTEIN E"/>
    <property type="match status" value="1"/>
</dbReference>
<gene>
    <name evidence="4" type="ORF">GCM10022207_24830</name>
</gene>
<dbReference type="Proteomes" id="UP001501563">
    <property type="component" value="Unassembled WGS sequence"/>
</dbReference>
<dbReference type="PANTHER" id="PTHR43156">
    <property type="entry name" value="STAGE II SPORULATION PROTEIN E-RELATED"/>
    <property type="match status" value="1"/>
</dbReference>
<comment type="caution">
    <text evidence="4">The sequence shown here is derived from an EMBL/GenBank/DDBJ whole genome shotgun (WGS) entry which is preliminary data.</text>
</comment>
<accession>A0ABP7JZC9</accession>
<dbReference type="InterPro" id="IPR052016">
    <property type="entry name" value="Bact_Sigma-Reg"/>
</dbReference>
<dbReference type="SMART" id="SM00331">
    <property type="entry name" value="PP2C_SIG"/>
    <property type="match status" value="1"/>
</dbReference>
<keyword evidence="2" id="KW-0472">Membrane</keyword>
<dbReference type="Gene3D" id="3.60.40.10">
    <property type="entry name" value="PPM-type phosphatase domain"/>
    <property type="match status" value="1"/>
</dbReference>
<dbReference type="EMBL" id="BAAAZA010000006">
    <property type="protein sequence ID" value="GAA3860227.1"/>
    <property type="molecule type" value="Genomic_DNA"/>
</dbReference>
<feature type="transmembrane region" description="Helical" evidence="2">
    <location>
        <begin position="67"/>
        <end position="85"/>
    </location>
</feature>
<evidence type="ECO:0000256" key="2">
    <source>
        <dbReference type="SAM" id="Phobius"/>
    </source>
</evidence>
<dbReference type="Pfam" id="PF07228">
    <property type="entry name" value="SpoIIE"/>
    <property type="match status" value="1"/>
</dbReference>
<feature type="transmembrane region" description="Helical" evidence="2">
    <location>
        <begin position="21"/>
        <end position="39"/>
    </location>
</feature>
<evidence type="ECO:0000259" key="3">
    <source>
        <dbReference type="SMART" id="SM00331"/>
    </source>
</evidence>
<sequence length="385" mass="42077">MQRWPPLATNNPPTLWQGYRWVVLWSVPIVAVPVADLFLPPDIHLAYLLVVPLALSTAFADTRRTAALAGLAVAALIAAGAERHALTTENVLVQLLSLVLFSLLLLLVTRVREQQQRQLAGVRRVSEATQAVLMRPLPRRSGPVYLASTYVAAEAEARIGGDLYALVRTAGATRLIIGDARGKGLDAIGDIQAVLGAFRFGANQYSTLSDLAAALDRSVRWDLAQTSGPETAEWPGERFVTAAVLEIPDYEPRARLFSFGHVPPLLLHDGAVLPIDVRDPAPPLGLGALAESTHTPVTFRFTPGDRLLLYTDGVSETRNEQGAFYPLVERLTAWTEQRPETLVRTIREDLREFSGGCHADDMALIVLERDESPVRPCVLPTARRL</sequence>
<feature type="transmembrane region" description="Helical" evidence="2">
    <location>
        <begin position="45"/>
        <end position="60"/>
    </location>
</feature>
<feature type="transmembrane region" description="Helical" evidence="2">
    <location>
        <begin position="91"/>
        <end position="109"/>
    </location>
</feature>
<protein>
    <submittedName>
        <fullName evidence="4">PP2C family protein-serine/threonine phosphatase</fullName>
    </submittedName>
</protein>
<name>A0ABP7JZC9_9ACTN</name>
<dbReference type="InterPro" id="IPR001932">
    <property type="entry name" value="PPM-type_phosphatase-like_dom"/>
</dbReference>
<keyword evidence="1" id="KW-0378">Hydrolase</keyword>
<keyword evidence="2" id="KW-0812">Transmembrane</keyword>
<evidence type="ECO:0000313" key="4">
    <source>
        <dbReference type="EMBL" id="GAA3860227.1"/>
    </source>
</evidence>
<organism evidence="4 5">
    <name type="scientific">Streptomyces lannensis</name>
    <dbReference type="NCBI Taxonomy" id="766498"/>
    <lineage>
        <taxon>Bacteria</taxon>
        <taxon>Bacillati</taxon>
        <taxon>Actinomycetota</taxon>
        <taxon>Actinomycetes</taxon>
        <taxon>Kitasatosporales</taxon>
        <taxon>Streptomycetaceae</taxon>
        <taxon>Streptomyces</taxon>
    </lineage>
</organism>
<feature type="domain" description="PPM-type phosphatase" evidence="3">
    <location>
        <begin position="144"/>
        <end position="369"/>
    </location>
</feature>
<evidence type="ECO:0000256" key="1">
    <source>
        <dbReference type="ARBA" id="ARBA00022801"/>
    </source>
</evidence>
<dbReference type="InterPro" id="IPR036457">
    <property type="entry name" value="PPM-type-like_dom_sf"/>
</dbReference>
<proteinExistence type="predicted"/>
<keyword evidence="5" id="KW-1185">Reference proteome</keyword>
<dbReference type="SUPFAM" id="SSF81606">
    <property type="entry name" value="PP2C-like"/>
    <property type="match status" value="1"/>
</dbReference>
<evidence type="ECO:0000313" key="5">
    <source>
        <dbReference type="Proteomes" id="UP001501563"/>
    </source>
</evidence>